<gene>
    <name evidence="11" type="ORF">DW099_06960</name>
</gene>
<evidence type="ECO:0000256" key="2">
    <source>
        <dbReference type="ARBA" id="ARBA00022448"/>
    </source>
</evidence>
<feature type="transmembrane region" description="Helical" evidence="9">
    <location>
        <begin position="209"/>
        <end position="225"/>
    </location>
</feature>
<evidence type="ECO:0000256" key="9">
    <source>
        <dbReference type="SAM" id="Phobius"/>
    </source>
</evidence>
<dbReference type="InterPro" id="IPR018461">
    <property type="entry name" value="Na/H_Antiport_NhaC-like_C"/>
</dbReference>
<feature type="transmembrane region" description="Helical" evidence="9">
    <location>
        <begin position="308"/>
        <end position="335"/>
    </location>
</feature>
<feature type="domain" description="Na+/H+ antiporter NhaC-like C-terminal" evidence="10">
    <location>
        <begin position="253"/>
        <end position="426"/>
    </location>
</feature>
<dbReference type="GO" id="GO:0005886">
    <property type="term" value="C:plasma membrane"/>
    <property type="evidence" value="ECO:0007669"/>
    <property type="project" value="UniProtKB-SubCell"/>
</dbReference>
<feature type="transmembrane region" description="Helical" evidence="9">
    <location>
        <begin position="80"/>
        <end position="105"/>
    </location>
</feature>
<evidence type="ECO:0000256" key="6">
    <source>
        <dbReference type="ARBA" id="ARBA00022989"/>
    </source>
</evidence>
<evidence type="ECO:0000256" key="7">
    <source>
        <dbReference type="ARBA" id="ARBA00023136"/>
    </source>
</evidence>
<feature type="transmembrane region" description="Helical" evidence="9">
    <location>
        <begin position="117"/>
        <end position="143"/>
    </location>
</feature>
<evidence type="ECO:0000256" key="8">
    <source>
        <dbReference type="ARBA" id="ARBA00038435"/>
    </source>
</evidence>
<sequence length="474" mass="51072">MMNEKPKLIFWKSQVFAMLPFCLYIFLGGVFSIGFHYYSMKGLIFSAMLSLITGFFLCKNRSKYWDSVIHGLAQYANARLIFIFLIIGIFSKVMSTGNIGGGFVWLSLRLGIEGSGFVVFSFLASAIISMGAGAPIAALFAVIPIFYPPGILLGAGPAMLTGALISGIFFGDALSPSSQVINTTIMIQHDKATGRPADLLNTMKKRTPYILAAGAVSILIYYFFGASNGNPGDINEIGNYSQAAGLLMLIPIVVLLTICFKTRNLFMGLSFGIVTGLLIGLVSGLFSFSDIVDIDYETGSLTGVIFEGIYGMLDVTVSTILLYGLIAVAVDGGMLEKCCDFILSRDFTKTKRGAESVLMACTMIINVLLAGCVLPSILMFGDAADRIGQASDITPERRSILLMAGATNVSSIIPINSAFVMGSVTIINEIVQNNSFLPHVTPFQVFSTAFYCLILTGVCIFWVLAGDRKINKRI</sequence>
<keyword evidence="4" id="KW-1003">Cell membrane</keyword>
<evidence type="ECO:0000256" key="3">
    <source>
        <dbReference type="ARBA" id="ARBA00022449"/>
    </source>
</evidence>
<accession>A0A415E539</accession>
<dbReference type="InterPro" id="IPR052180">
    <property type="entry name" value="NhaC_Na-H+_Antiporter"/>
</dbReference>
<evidence type="ECO:0000256" key="4">
    <source>
        <dbReference type="ARBA" id="ARBA00022475"/>
    </source>
</evidence>
<dbReference type="EMBL" id="QRMS01000002">
    <property type="protein sequence ID" value="RHJ88738.1"/>
    <property type="molecule type" value="Genomic_DNA"/>
</dbReference>
<organism evidence="11 12">
    <name type="scientific">Emergencia timonensis</name>
    <dbReference type="NCBI Taxonomy" id="1776384"/>
    <lineage>
        <taxon>Bacteria</taxon>
        <taxon>Bacillati</taxon>
        <taxon>Bacillota</taxon>
        <taxon>Clostridia</taxon>
        <taxon>Peptostreptococcales</taxon>
        <taxon>Anaerovoracaceae</taxon>
        <taxon>Emergencia</taxon>
    </lineage>
</organism>
<comment type="caution">
    <text evidence="11">The sequence shown here is derived from an EMBL/GenBank/DDBJ whole genome shotgun (WGS) entry which is preliminary data.</text>
</comment>
<feature type="transmembrane region" description="Helical" evidence="9">
    <location>
        <begin position="356"/>
        <end position="378"/>
    </location>
</feature>
<dbReference type="GO" id="GO:0015297">
    <property type="term" value="F:antiporter activity"/>
    <property type="evidence" value="ECO:0007669"/>
    <property type="project" value="UniProtKB-KW"/>
</dbReference>
<evidence type="ECO:0000313" key="12">
    <source>
        <dbReference type="Proteomes" id="UP000284841"/>
    </source>
</evidence>
<dbReference type="AlphaFoldDB" id="A0A415E539"/>
<protein>
    <recommendedName>
        <fullName evidence="10">Na+/H+ antiporter NhaC-like C-terminal domain-containing protein</fullName>
    </recommendedName>
</protein>
<feature type="transmembrane region" description="Helical" evidence="9">
    <location>
        <begin position="15"/>
        <end position="37"/>
    </location>
</feature>
<feature type="transmembrane region" description="Helical" evidence="9">
    <location>
        <begin position="237"/>
        <end position="258"/>
    </location>
</feature>
<name>A0A415E539_9FIRM</name>
<feature type="transmembrane region" description="Helical" evidence="9">
    <location>
        <begin position="43"/>
        <end position="59"/>
    </location>
</feature>
<feature type="transmembrane region" description="Helical" evidence="9">
    <location>
        <begin position="265"/>
        <end position="288"/>
    </location>
</feature>
<dbReference type="STRING" id="1776384.GCA_900086585_03732"/>
<dbReference type="PANTHER" id="PTHR33451">
    <property type="entry name" value="MALATE-2H(+)/NA(+)-LACTATE ANTIPORTER"/>
    <property type="match status" value="1"/>
</dbReference>
<feature type="transmembrane region" description="Helical" evidence="9">
    <location>
        <begin position="443"/>
        <end position="465"/>
    </location>
</feature>
<keyword evidence="5 9" id="KW-0812">Transmembrane</keyword>
<evidence type="ECO:0000313" key="11">
    <source>
        <dbReference type="EMBL" id="RHJ88738.1"/>
    </source>
</evidence>
<dbReference type="PANTHER" id="PTHR33451:SF5">
    <property type="entry name" value="NA+_H+ ANTIPORTER"/>
    <property type="match status" value="1"/>
</dbReference>
<keyword evidence="7 9" id="KW-0472">Membrane</keyword>
<proteinExistence type="inferred from homology"/>
<keyword evidence="6 9" id="KW-1133">Transmembrane helix</keyword>
<keyword evidence="12" id="KW-1185">Reference proteome</keyword>
<dbReference type="Pfam" id="PF03553">
    <property type="entry name" value="Na_H_antiporter"/>
    <property type="match status" value="1"/>
</dbReference>
<dbReference type="Proteomes" id="UP000284841">
    <property type="component" value="Unassembled WGS sequence"/>
</dbReference>
<keyword evidence="2" id="KW-0813">Transport</keyword>
<evidence type="ECO:0000256" key="5">
    <source>
        <dbReference type="ARBA" id="ARBA00022692"/>
    </source>
</evidence>
<evidence type="ECO:0000259" key="10">
    <source>
        <dbReference type="Pfam" id="PF03553"/>
    </source>
</evidence>
<reference evidence="11 12" key="1">
    <citation type="submission" date="2018-08" db="EMBL/GenBank/DDBJ databases">
        <title>A genome reference for cultivated species of the human gut microbiota.</title>
        <authorList>
            <person name="Zou Y."/>
            <person name="Xue W."/>
            <person name="Luo G."/>
        </authorList>
    </citation>
    <scope>NUCLEOTIDE SEQUENCE [LARGE SCALE GENOMIC DNA]</scope>
    <source>
        <strain evidence="11 12">AM07-24</strain>
    </source>
</reference>
<keyword evidence="3" id="KW-0050">Antiport</keyword>
<evidence type="ECO:0000256" key="1">
    <source>
        <dbReference type="ARBA" id="ARBA00004651"/>
    </source>
</evidence>
<comment type="subcellular location">
    <subcellularLocation>
        <location evidence="1">Cell membrane</location>
        <topology evidence="1">Multi-pass membrane protein</topology>
    </subcellularLocation>
</comment>
<comment type="similarity">
    <text evidence="8">Belongs to the NhaC Na(+)/H(+) (TC 2.A.35) antiporter family.</text>
</comment>
<dbReference type="OrthoDB" id="9790605at2"/>